<evidence type="ECO:0000313" key="1">
    <source>
        <dbReference type="EMBL" id="GBM27470.1"/>
    </source>
</evidence>
<reference evidence="1 2" key="1">
    <citation type="journal article" date="2019" name="Sci. Rep.">
        <title>Orb-weaving spider Araneus ventricosus genome elucidates the spidroin gene catalogue.</title>
        <authorList>
            <person name="Kono N."/>
            <person name="Nakamura H."/>
            <person name="Ohtoshi R."/>
            <person name="Moran D.A.P."/>
            <person name="Shinohara A."/>
            <person name="Yoshida Y."/>
            <person name="Fujiwara M."/>
            <person name="Mori M."/>
            <person name="Tomita M."/>
            <person name="Arakawa K."/>
        </authorList>
    </citation>
    <scope>NUCLEOTIDE SEQUENCE [LARGE SCALE GENOMIC DNA]</scope>
</reference>
<keyword evidence="2" id="KW-1185">Reference proteome</keyword>
<dbReference type="Proteomes" id="UP000499080">
    <property type="component" value="Unassembled WGS sequence"/>
</dbReference>
<protein>
    <submittedName>
        <fullName evidence="1">Uncharacterized protein</fullName>
    </submittedName>
</protein>
<evidence type="ECO:0000313" key="2">
    <source>
        <dbReference type="Proteomes" id="UP000499080"/>
    </source>
</evidence>
<name>A0A4Y2EEC5_ARAVE</name>
<comment type="caution">
    <text evidence="1">The sequence shown here is derived from an EMBL/GenBank/DDBJ whole genome shotgun (WGS) entry which is preliminary data.</text>
</comment>
<sequence length="122" mass="14185">MLPYTGKHCQFKDCNYISVTLVNNPEVIKLQYCSVVVLTLEVTKRKICNSEKFDLERNFDESPRSRTPSDRKKAVFGILSMSRSIREYDSSKREDGKQMKFGILLTFDCFVRSLRQNLSFLG</sequence>
<proteinExistence type="predicted"/>
<organism evidence="1 2">
    <name type="scientific">Araneus ventricosus</name>
    <name type="common">Orbweaver spider</name>
    <name type="synonym">Epeira ventricosa</name>
    <dbReference type="NCBI Taxonomy" id="182803"/>
    <lineage>
        <taxon>Eukaryota</taxon>
        <taxon>Metazoa</taxon>
        <taxon>Ecdysozoa</taxon>
        <taxon>Arthropoda</taxon>
        <taxon>Chelicerata</taxon>
        <taxon>Arachnida</taxon>
        <taxon>Araneae</taxon>
        <taxon>Araneomorphae</taxon>
        <taxon>Entelegynae</taxon>
        <taxon>Araneoidea</taxon>
        <taxon>Araneidae</taxon>
        <taxon>Araneus</taxon>
    </lineage>
</organism>
<gene>
    <name evidence="1" type="ORF">AVEN_205257_1</name>
</gene>
<dbReference type="AlphaFoldDB" id="A0A4Y2EEC5"/>
<accession>A0A4Y2EEC5</accession>
<dbReference type="EMBL" id="BGPR01000586">
    <property type="protein sequence ID" value="GBM27470.1"/>
    <property type="molecule type" value="Genomic_DNA"/>
</dbReference>